<dbReference type="InterPro" id="IPR036396">
    <property type="entry name" value="Cyt_P450_sf"/>
</dbReference>
<dbReference type="PANTHER" id="PTHR46696">
    <property type="entry name" value="P450, PUTATIVE (EUROFUNG)-RELATED"/>
    <property type="match status" value="1"/>
</dbReference>
<evidence type="ECO:0000256" key="2">
    <source>
        <dbReference type="SAM" id="MobiDB-lite"/>
    </source>
</evidence>
<name>A0ABS7QMX5_9ACTN</name>
<sequence>MLGPPPGCPAHGLGPDGLRRLYGPEADADPRGLYAKLRAEYGAVAPVLVPGDFPAWIVLGHSENLEAMRNPSRFSHDSRRWREMREGRVPPDSPLLAVVTWQPMCSFLDGEEHERLRAAVTDSMDRFDSRGMRRHVTRFANQLIDDFAGEGLVDIVDRFAQHLPMLTMTQLLGMPEEYGPRLVDATRDMMQASPTALASNEYLVKTLRQLVDRKRAEPANDFASWLLTHPAELDDDEAVEQLRMVLIASYETTANLIATTLLMVVTDPRFRSSLAGGSMTLPNAVEQVLWDTPPFARVYGRWATGDTVFAGQHIKAGDMLVLGLAAANCDPVVRPDLNVPMHGNRSHLAFSGGPHECPGQDIGRAITEVGIDALLMRLPDARLAVPEEELRWEYNVLSRRLMSLPLEFTPPRSPSHPESVWRNATAAQSAPADGALAGGVVAGFGDPVASTSMGVVTAAVSVPAAREEAPASAAERQAPERLPEVAPEPVRGGSDPVEGARGRGGPVARWWRAVERWWRGEV</sequence>
<dbReference type="InterPro" id="IPR017972">
    <property type="entry name" value="Cyt_P450_CS"/>
</dbReference>
<protein>
    <submittedName>
        <fullName evidence="3">Cytochrome P450</fullName>
    </submittedName>
</protein>
<dbReference type="PRINTS" id="PR00359">
    <property type="entry name" value="BP450"/>
</dbReference>
<dbReference type="PANTHER" id="PTHR46696:SF1">
    <property type="entry name" value="CYTOCHROME P450 YJIB-RELATED"/>
    <property type="match status" value="1"/>
</dbReference>
<comment type="caution">
    <text evidence="3">The sequence shown here is derived from an EMBL/GenBank/DDBJ whole genome shotgun (WGS) entry which is preliminary data.</text>
</comment>
<dbReference type="Gene3D" id="1.10.630.10">
    <property type="entry name" value="Cytochrome P450"/>
    <property type="match status" value="1"/>
</dbReference>
<dbReference type="SUPFAM" id="SSF48264">
    <property type="entry name" value="Cytochrome P450"/>
    <property type="match status" value="1"/>
</dbReference>
<dbReference type="CDD" id="cd20623">
    <property type="entry name" value="CYP_unk"/>
    <property type="match status" value="1"/>
</dbReference>
<reference evidence="3 4" key="1">
    <citation type="submission" date="2021-08" db="EMBL/GenBank/DDBJ databases">
        <title>Streptomyces sp. PTM05 isolated from lichen.</title>
        <authorList>
            <person name="Somphong A."/>
            <person name="Phongsopitanun W."/>
            <person name="Tanasupawat S."/>
        </authorList>
    </citation>
    <scope>NUCLEOTIDE SEQUENCE [LARGE SCALE GENOMIC DNA]</scope>
    <source>
        <strain evidence="3 4">Ptm05</strain>
    </source>
</reference>
<gene>
    <name evidence="3" type="ORF">K7472_06745</name>
</gene>
<keyword evidence="4" id="KW-1185">Reference proteome</keyword>
<evidence type="ECO:0000313" key="3">
    <source>
        <dbReference type="EMBL" id="MBY8884541.1"/>
    </source>
</evidence>
<dbReference type="PROSITE" id="PS00086">
    <property type="entry name" value="CYTOCHROME_P450"/>
    <property type="match status" value="1"/>
</dbReference>
<organism evidence="3 4">
    <name type="scientific">Streptantibioticus parmotrematis</name>
    <dbReference type="NCBI Taxonomy" id="2873249"/>
    <lineage>
        <taxon>Bacteria</taxon>
        <taxon>Bacillati</taxon>
        <taxon>Actinomycetota</taxon>
        <taxon>Actinomycetes</taxon>
        <taxon>Kitasatosporales</taxon>
        <taxon>Streptomycetaceae</taxon>
        <taxon>Streptantibioticus</taxon>
    </lineage>
</organism>
<proteinExistence type="inferred from homology"/>
<dbReference type="Proteomes" id="UP001198565">
    <property type="component" value="Unassembled WGS sequence"/>
</dbReference>
<comment type="similarity">
    <text evidence="1">Belongs to the cytochrome P450 family.</text>
</comment>
<dbReference type="EMBL" id="JAINVZ010000003">
    <property type="protein sequence ID" value="MBY8884541.1"/>
    <property type="molecule type" value="Genomic_DNA"/>
</dbReference>
<feature type="region of interest" description="Disordered" evidence="2">
    <location>
        <begin position="468"/>
        <end position="505"/>
    </location>
</feature>
<evidence type="ECO:0000256" key="1">
    <source>
        <dbReference type="ARBA" id="ARBA00010617"/>
    </source>
</evidence>
<evidence type="ECO:0000313" key="4">
    <source>
        <dbReference type="Proteomes" id="UP001198565"/>
    </source>
</evidence>
<accession>A0ABS7QMX5</accession>
<dbReference type="InterPro" id="IPR002397">
    <property type="entry name" value="Cyt_P450_B"/>
</dbReference>